<dbReference type="Proteomes" id="UP001177003">
    <property type="component" value="Chromosome 2"/>
</dbReference>
<evidence type="ECO:0000313" key="2">
    <source>
        <dbReference type="Proteomes" id="UP001177003"/>
    </source>
</evidence>
<dbReference type="AlphaFoldDB" id="A0AA35VV71"/>
<proteinExistence type="predicted"/>
<sequence length="99" mass="11244">MALRKFEGLEFEVMKRHHVSLLYSVVDQDMAPLGLKTEHLEKLLEFGSLKGALCSDTSTGQGGLMKRIALELEVEKEAQTERDKMLKMQVLYSSFQLLV</sequence>
<accession>A0AA35VV71</accession>
<organism evidence="1 2">
    <name type="scientific">Lactuca saligna</name>
    <name type="common">Willowleaf lettuce</name>
    <dbReference type="NCBI Taxonomy" id="75948"/>
    <lineage>
        <taxon>Eukaryota</taxon>
        <taxon>Viridiplantae</taxon>
        <taxon>Streptophyta</taxon>
        <taxon>Embryophyta</taxon>
        <taxon>Tracheophyta</taxon>
        <taxon>Spermatophyta</taxon>
        <taxon>Magnoliopsida</taxon>
        <taxon>eudicotyledons</taxon>
        <taxon>Gunneridae</taxon>
        <taxon>Pentapetalae</taxon>
        <taxon>asterids</taxon>
        <taxon>campanulids</taxon>
        <taxon>Asterales</taxon>
        <taxon>Asteraceae</taxon>
        <taxon>Cichorioideae</taxon>
        <taxon>Cichorieae</taxon>
        <taxon>Lactucinae</taxon>
        <taxon>Lactuca</taxon>
    </lineage>
</organism>
<dbReference type="EMBL" id="OX465078">
    <property type="protein sequence ID" value="CAI9270412.1"/>
    <property type="molecule type" value="Genomic_DNA"/>
</dbReference>
<gene>
    <name evidence="1" type="ORF">LSALG_LOCUS10724</name>
</gene>
<protein>
    <submittedName>
        <fullName evidence="1">Uncharacterized protein</fullName>
    </submittedName>
</protein>
<reference evidence="1" key="1">
    <citation type="submission" date="2023-04" db="EMBL/GenBank/DDBJ databases">
        <authorList>
            <person name="Vijverberg K."/>
            <person name="Xiong W."/>
            <person name="Schranz E."/>
        </authorList>
    </citation>
    <scope>NUCLEOTIDE SEQUENCE</scope>
</reference>
<keyword evidence="2" id="KW-1185">Reference proteome</keyword>
<evidence type="ECO:0000313" key="1">
    <source>
        <dbReference type="EMBL" id="CAI9270412.1"/>
    </source>
</evidence>
<name>A0AA35VV71_LACSI</name>